<dbReference type="Gene3D" id="1.20.1600.10">
    <property type="entry name" value="Outer membrane efflux proteins (OEP)"/>
    <property type="match status" value="1"/>
</dbReference>
<evidence type="ECO:0000313" key="7">
    <source>
        <dbReference type="EMBL" id="MVO08935.1"/>
    </source>
</evidence>
<evidence type="ECO:0000256" key="4">
    <source>
        <dbReference type="ARBA" id="ARBA00023136"/>
    </source>
</evidence>
<keyword evidence="5" id="KW-0998">Cell outer membrane</keyword>
<evidence type="ECO:0000313" key="8">
    <source>
        <dbReference type="Proteomes" id="UP000431264"/>
    </source>
</evidence>
<keyword evidence="6" id="KW-0175">Coiled coil</keyword>
<comment type="subcellular location">
    <subcellularLocation>
        <location evidence="1">Cell outer membrane</location>
    </subcellularLocation>
</comment>
<dbReference type="OrthoDB" id="1344356at2"/>
<dbReference type="SUPFAM" id="SSF56954">
    <property type="entry name" value="Outer membrane efflux proteins (OEP)"/>
    <property type="match status" value="1"/>
</dbReference>
<protein>
    <recommendedName>
        <fullName evidence="9">Outer membrane efflux protein</fullName>
    </recommendedName>
</protein>
<dbReference type="GO" id="GO:0015562">
    <property type="term" value="F:efflux transmembrane transporter activity"/>
    <property type="evidence" value="ECO:0007669"/>
    <property type="project" value="InterPro"/>
</dbReference>
<keyword evidence="2" id="KW-1134">Transmembrane beta strand</keyword>
<accession>A0A6I4IGW3</accession>
<dbReference type="AlphaFoldDB" id="A0A6I4IGW3"/>
<evidence type="ECO:0000256" key="6">
    <source>
        <dbReference type="SAM" id="Coils"/>
    </source>
</evidence>
<comment type="caution">
    <text evidence="7">The sequence shown here is derived from an EMBL/GenBank/DDBJ whole genome shotgun (WGS) entry which is preliminary data.</text>
</comment>
<dbReference type="Proteomes" id="UP000431264">
    <property type="component" value="Unassembled WGS sequence"/>
</dbReference>
<dbReference type="InterPro" id="IPR051906">
    <property type="entry name" value="TolC-like"/>
</dbReference>
<proteinExistence type="predicted"/>
<evidence type="ECO:0000256" key="5">
    <source>
        <dbReference type="ARBA" id="ARBA00023237"/>
    </source>
</evidence>
<sequence length="244" mass="27698">MKTNINTLILLIIIQLPFAGLWAQNNNEMQFQSTATKLMLPNLNVLIDSALVHNGMLNYRKLEINSKESNLVAKKQLWTRNFGIRADTGYGTFNNFSSTSGDNSTVNLSSSTQQLNYNVGVYLKIPVFDIINRKSDIKQAKAELEQAKNLVKSLEDEIRELVIRYYEDLLLKQNLLELRASNLGNAKANMEMVEKEFKNGLIPISEYVRISDMTARITAEFEQAKSEFIISKKILENITGITIN</sequence>
<evidence type="ECO:0008006" key="9">
    <source>
        <dbReference type="Google" id="ProtNLM"/>
    </source>
</evidence>
<dbReference type="GO" id="GO:0015288">
    <property type="term" value="F:porin activity"/>
    <property type="evidence" value="ECO:0007669"/>
    <property type="project" value="TreeGrafter"/>
</dbReference>
<keyword evidence="3" id="KW-0812">Transmembrane</keyword>
<keyword evidence="8" id="KW-1185">Reference proteome</keyword>
<name>A0A6I4IGW3_9FLAO</name>
<evidence type="ECO:0000256" key="2">
    <source>
        <dbReference type="ARBA" id="ARBA00022452"/>
    </source>
</evidence>
<dbReference type="EMBL" id="WQLW01000004">
    <property type="protein sequence ID" value="MVO08935.1"/>
    <property type="molecule type" value="Genomic_DNA"/>
</dbReference>
<dbReference type="RefSeq" id="WP_140997327.1">
    <property type="nucleotide sequence ID" value="NZ_VDCZ01000004.1"/>
</dbReference>
<dbReference type="GO" id="GO:0009279">
    <property type="term" value="C:cell outer membrane"/>
    <property type="evidence" value="ECO:0007669"/>
    <property type="project" value="UniProtKB-SubCell"/>
</dbReference>
<dbReference type="GO" id="GO:1990281">
    <property type="term" value="C:efflux pump complex"/>
    <property type="evidence" value="ECO:0007669"/>
    <property type="project" value="TreeGrafter"/>
</dbReference>
<dbReference type="PANTHER" id="PTHR30026">
    <property type="entry name" value="OUTER MEMBRANE PROTEIN TOLC"/>
    <property type="match status" value="1"/>
</dbReference>
<evidence type="ECO:0000256" key="1">
    <source>
        <dbReference type="ARBA" id="ARBA00004442"/>
    </source>
</evidence>
<reference evidence="8" key="1">
    <citation type="submission" date="2019-05" db="EMBL/GenBank/DDBJ databases">
        <title>Flavobacterium profundi sp. nov., isolated from a deep-sea seamount.</title>
        <authorList>
            <person name="Zhang D.-C."/>
        </authorList>
    </citation>
    <scope>NUCLEOTIDE SEQUENCE [LARGE SCALE GENOMIC DNA]</scope>
    <source>
        <strain evidence="8">TP390</strain>
    </source>
</reference>
<dbReference type="PANTHER" id="PTHR30026:SF20">
    <property type="entry name" value="OUTER MEMBRANE PROTEIN TOLC"/>
    <property type="match status" value="1"/>
</dbReference>
<gene>
    <name evidence="7" type="ORF">GOQ30_07125</name>
</gene>
<feature type="coiled-coil region" evidence="6">
    <location>
        <begin position="130"/>
        <end position="164"/>
    </location>
</feature>
<organism evidence="7 8">
    <name type="scientific">Flavobacterium profundi</name>
    <dbReference type="NCBI Taxonomy" id="1774945"/>
    <lineage>
        <taxon>Bacteria</taxon>
        <taxon>Pseudomonadati</taxon>
        <taxon>Bacteroidota</taxon>
        <taxon>Flavobacteriia</taxon>
        <taxon>Flavobacteriales</taxon>
        <taxon>Flavobacteriaceae</taxon>
        <taxon>Flavobacterium</taxon>
    </lineage>
</organism>
<evidence type="ECO:0000256" key="3">
    <source>
        <dbReference type="ARBA" id="ARBA00022692"/>
    </source>
</evidence>
<keyword evidence="4" id="KW-0472">Membrane</keyword>